<accession>A0A1D1UKK1</accession>
<proteinExistence type="predicted"/>
<dbReference type="Proteomes" id="UP000186922">
    <property type="component" value="Unassembled WGS sequence"/>
</dbReference>
<evidence type="ECO:0000313" key="1">
    <source>
        <dbReference type="EMBL" id="GAU90229.1"/>
    </source>
</evidence>
<keyword evidence="2" id="KW-1185">Reference proteome</keyword>
<protein>
    <submittedName>
        <fullName evidence="1">Uncharacterized protein</fullName>
    </submittedName>
</protein>
<comment type="caution">
    <text evidence="1">The sequence shown here is derived from an EMBL/GenBank/DDBJ whole genome shotgun (WGS) entry which is preliminary data.</text>
</comment>
<dbReference type="AlphaFoldDB" id="A0A1D1UKK1"/>
<organism evidence="1 2">
    <name type="scientific">Ramazzottius varieornatus</name>
    <name type="common">Water bear</name>
    <name type="synonym">Tardigrade</name>
    <dbReference type="NCBI Taxonomy" id="947166"/>
    <lineage>
        <taxon>Eukaryota</taxon>
        <taxon>Metazoa</taxon>
        <taxon>Ecdysozoa</taxon>
        <taxon>Tardigrada</taxon>
        <taxon>Eutardigrada</taxon>
        <taxon>Parachela</taxon>
        <taxon>Hypsibioidea</taxon>
        <taxon>Ramazzottiidae</taxon>
        <taxon>Ramazzottius</taxon>
    </lineage>
</organism>
<sequence>MVVGDKLTFGELLMDFRDKKTPLIDLEFPPPALTDASYTFRKPMVITKVTDRYRSSLTYKAIAQDMQRGIQVRSRELRQLNREHTKQRKALVQRYWEKAGQVNDLTVKITAGHVRRDNVRELRLEVETAQEIGRLLPKNMQKHIRHGSLPPLIDMNTAKNLLTHSEHKALPLTSFVGSYYDPAKRTKLTGWDRLQKRIQGVQTKGGA</sequence>
<dbReference type="EMBL" id="BDGG01000001">
    <property type="protein sequence ID" value="GAU90229.1"/>
    <property type="molecule type" value="Genomic_DNA"/>
</dbReference>
<name>A0A1D1UKK1_RAMVA</name>
<evidence type="ECO:0000313" key="2">
    <source>
        <dbReference type="Proteomes" id="UP000186922"/>
    </source>
</evidence>
<gene>
    <name evidence="1" type="primary">RvY_02677-1</name>
    <name evidence="1" type="synonym">RvY_02677.1</name>
    <name evidence="1" type="ORF">RvY_02677</name>
</gene>
<reference evidence="1 2" key="1">
    <citation type="journal article" date="2016" name="Nat. Commun.">
        <title>Extremotolerant tardigrade genome and improved radiotolerance of human cultured cells by tardigrade-unique protein.</title>
        <authorList>
            <person name="Hashimoto T."/>
            <person name="Horikawa D.D."/>
            <person name="Saito Y."/>
            <person name="Kuwahara H."/>
            <person name="Kozuka-Hata H."/>
            <person name="Shin-I T."/>
            <person name="Minakuchi Y."/>
            <person name="Ohishi K."/>
            <person name="Motoyama A."/>
            <person name="Aizu T."/>
            <person name="Enomoto A."/>
            <person name="Kondo K."/>
            <person name="Tanaka S."/>
            <person name="Hara Y."/>
            <person name="Koshikawa S."/>
            <person name="Sagara H."/>
            <person name="Miura T."/>
            <person name="Yokobori S."/>
            <person name="Miyagawa K."/>
            <person name="Suzuki Y."/>
            <person name="Kubo T."/>
            <person name="Oyama M."/>
            <person name="Kohara Y."/>
            <person name="Fujiyama A."/>
            <person name="Arakawa K."/>
            <person name="Katayama T."/>
            <person name="Toyoda A."/>
            <person name="Kunieda T."/>
        </authorList>
    </citation>
    <scope>NUCLEOTIDE SEQUENCE [LARGE SCALE GENOMIC DNA]</scope>
    <source>
        <strain evidence="1 2">YOKOZUNA-1</strain>
    </source>
</reference>